<dbReference type="EMBL" id="BKCJ010200484">
    <property type="protein sequence ID" value="GEY68964.1"/>
    <property type="molecule type" value="Genomic_DNA"/>
</dbReference>
<feature type="region of interest" description="Disordered" evidence="1">
    <location>
        <begin position="236"/>
        <end position="266"/>
    </location>
</feature>
<comment type="caution">
    <text evidence="2">The sequence shown here is derived from an EMBL/GenBank/DDBJ whole genome shotgun (WGS) entry which is preliminary data.</text>
</comment>
<feature type="region of interest" description="Disordered" evidence="1">
    <location>
        <begin position="1"/>
        <end position="29"/>
    </location>
</feature>
<evidence type="ECO:0000256" key="1">
    <source>
        <dbReference type="SAM" id="MobiDB-lite"/>
    </source>
</evidence>
<evidence type="ECO:0000313" key="2">
    <source>
        <dbReference type="EMBL" id="GEY68964.1"/>
    </source>
</evidence>
<accession>A0A699HQW1</accession>
<reference evidence="2" key="1">
    <citation type="journal article" date="2019" name="Sci. Rep.">
        <title>Draft genome of Tanacetum cinerariifolium, the natural source of mosquito coil.</title>
        <authorList>
            <person name="Yamashiro T."/>
            <person name="Shiraishi A."/>
            <person name="Satake H."/>
            <person name="Nakayama K."/>
        </authorList>
    </citation>
    <scope>NUCLEOTIDE SEQUENCE</scope>
</reference>
<organism evidence="2">
    <name type="scientific">Tanacetum cinerariifolium</name>
    <name type="common">Dalmatian daisy</name>
    <name type="synonym">Chrysanthemum cinerariifolium</name>
    <dbReference type="NCBI Taxonomy" id="118510"/>
    <lineage>
        <taxon>Eukaryota</taxon>
        <taxon>Viridiplantae</taxon>
        <taxon>Streptophyta</taxon>
        <taxon>Embryophyta</taxon>
        <taxon>Tracheophyta</taxon>
        <taxon>Spermatophyta</taxon>
        <taxon>Magnoliopsida</taxon>
        <taxon>eudicotyledons</taxon>
        <taxon>Gunneridae</taxon>
        <taxon>Pentapetalae</taxon>
        <taxon>asterids</taxon>
        <taxon>campanulids</taxon>
        <taxon>Asterales</taxon>
        <taxon>Asteraceae</taxon>
        <taxon>Asteroideae</taxon>
        <taxon>Anthemideae</taxon>
        <taxon>Anthemidinae</taxon>
        <taxon>Tanacetum</taxon>
    </lineage>
</organism>
<dbReference type="AlphaFoldDB" id="A0A699HQW1"/>
<name>A0A699HQW1_TANCI</name>
<proteinExistence type="predicted"/>
<protein>
    <submittedName>
        <fullName evidence="2">Uncharacterized protein</fullName>
    </submittedName>
</protein>
<gene>
    <name evidence="2" type="ORF">Tci_440938</name>
</gene>
<feature type="compositionally biased region" description="Polar residues" evidence="1">
    <location>
        <begin position="255"/>
        <end position="266"/>
    </location>
</feature>
<sequence length="332" mass="37219">MFDCDDYLTSDSDKSFPPSPIYDYQSGDGYHDIPPPYTGTFMPPKPDLVFNNAPNDVETIHTAFNVELSPTKPDKDLSPTPRPLAPIIEDWISDLKDDSKAKIPHNAPSFVQPNEQVKMPRPSVKHVKTSILAANPKTAILKPSSKGNSRNRKACFVCKSLTHSIKDYEFYKKKIAQTTARNHAQSGNHKQYARMPLPNPQQHMIPTAVLTQSKLVPIIVVRPVTTTVPKTNVTRPRQAKTVVTKPNSPPRQHINHSPSPKASNFPPNVTFVKVPQVNVAKGVQGKWEWKPKRPILDHVSRNTSASMTVKRFDYNDALGRSRSVMAWVPKRN</sequence>